<feature type="compositionally biased region" description="Polar residues" evidence="1">
    <location>
        <begin position="139"/>
        <end position="150"/>
    </location>
</feature>
<organism evidence="2 3">
    <name type="scientific">Pyricularia oryzae (strain 70-15 / ATCC MYA-4617 / FGSC 8958)</name>
    <name type="common">Rice blast fungus</name>
    <name type="synonym">Magnaporthe oryzae</name>
    <dbReference type="NCBI Taxonomy" id="242507"/>
    <lineage>
        <taxon>Eukaryota</taxon>
        <taxon>Fungi</taxon>
        <taxon>Dikarya</taxon>
        <taxon>Ascomycota</taxon>
        <taxon>Pezizomycotina</taxon>
        <taxon>Sordariomycetes</taxon>
        <taxon>Sordariomycetidae</taxon>
        <taxon>Magnaporthales</taxon>
        <taxon>Pyriculariaceae</taxon>
        <taxon>Pyricularia</taxon>
    </lineage>
</organism>
<protein>
    <submittedName>
        <fullName evidence="2">Uncharacterized protein</fullName>
    </submittedName>
</protein>
<evidence type="ECO:0000256" key="1">
    <source>
        <dbReference type="SAM" id="MobiDB-lite"/>
    </source>
</evidence>
<gene>
    <name evidence="2" type="ORF">MGG_04394</name>
</gene>
<feature type="region of interest" description="Disordered" evidence="1">
    <location>
        <begin position="132"/>
        <end position="161"/>
    </location>
</feature>
<dbReference type="Proteomes" id="UP000009058">
    <property type="component" value="Chromosome 1"/>
</dbReference>
<sequence>MTQTKRPEEVTRILPKDCIFLGTQRGARILRTTGRDIVANRWATLKVVAARDSPEYEARPVIADDSDIAGSRLRKYWLDGPNGRDLCLVLPVLGPGLSRLCTPIFSRLKPEFSRLVSLQATQANAQLHSERSCHGEQAETIQAHGSQRSQPEWHEEAAQGHRMPMAVRVRPYVLGMFYKQDYPECNSERHPQKDKASGIYRFIPGQPFSYNRQRIQGIGPLHRGCEIGLDSILLPAQLGLPRLHGMGKGLADSQKSNPGPRRVAPVFSDATRTPVLIDEGPGDSPNQEKVHSTEMSSMPMCSVPLTQRITEKRMRVNETSLAEVFQFPGSPEKKVTP</sequence>
<dbReference type="RefSeq" id="XP_003711022.1">
    <property type="nucleotide sequence ID" value="XM_003710974.1"/>
</dbReference>
<dbReference type="GeneID" id="2677845"/>
<dbReference type="AlphaFoldDB" id="G4MKM7"/>
<reference key="2">
    <citation type="submission" date="2011-05" db="EMBL/GenBank/DDBJ databases">
        <title>The Genome Sequence of Magnaporthe oryzae 70-15.</title>
        <authorList>
            <consortium name="The Broad Institute Genome Sequencing Platform"/>
            <person name="Ma L.-J."/>
            <person name="Dead R."/>
            <person name="Young S.K."/>
            <person name="Zeng Q."/>
            <person name="Gargeya S."/>
            <person name="Fitzgerald M."/>
            <person name="Haas B."/>
            <person name="Abouelleil A."/>
            <person name="Alvarado L."/>
            <person name="Arachchi H.M."/>
            <person name="Berlin A."/>
            <person name="Brown A."/>
            <person name="Chapman S.B."/>
            <person name="Chen Z."/>
            <person name="Dunbar C."/>
            <person name="Freedman E."/>
            <person name="Gearin G."/>
            <person name="Gellesch M."/>
            <person name="Goldberg J."/>
            <person name="Griggs A."/>
            <person name="Gujja S."/>
            <person name="Heiman D."/>
            <person name="Howarth C."/>
            <person name="Larson L."/>
            <person name="Lui A."/>
            <person name="MacDonald P.J.P."/>
            <person name="Mehta T."/>
            <person name="Montmayeur A."/>
            <person name="Murphy C."/>
            <person name="Neiman D."/>
            <person name="Pearson M."/>
            <person name="Priest M."/>
            <person name="Roberts A."/>
            <person name="Saif S."/>
            <person name="Shea T."/>
            <person name="Shenoy N."/>
            <person name="Sisk P."/>
            <person name="Stolte C."/>
            <person name="Sykes S."/>
            <person name="Yandava C."/>
            <person name="Wortman J."/>
            <person name="Nusbaum C."/>
            <person name="Birren B."/>
        </authorList>
    </citation>
    <scope>NUCLEOTIDE SEQUENCE</scope>
    <source>
        <strain>70-15</strain>
    </source>
</reference>
<dbReference type="EMBL" id="CM001231">
    <property type="protein sequence ID" value="EHA58410.1"/>
    <property type="molecule type" value="Genomic_DNA"/>
</dbReference>
<evidence type="ECO:0000313" key="3">
    <source>
        <dbReference type="Proteomes" id="UP000009058"/>
    </source>
</evidence>
<evidence type="ECO:0000313" key="2">
    <source>
        <dbReference type="EMBL" id="EHA58410.1"/>
    </source>
</evidence>
<dbReference type="KEGG" id="mgr:MGG_04394"/>
<proteinExistence type="predicted"/>
<dbReference type="eggNOG" id="KOG1290">
    <property type="taxonomic scope" value="Eukaryota"/>
</dbReference>
<accession>G4MKM7</accession>
<reference evidence="2 3" key="1">
    <citation type="journal article" date="2005" name="Nature">
        <title>The genome sequence of the rice blast fungus Magnaporthe grisea.</title>
        <authorList>
            <person name="Dean R.A."/>
            <person name="Talbot N.J."/>
            <person name="Ebbole D.J."/>
            <person name="Farman M.L."/>
            <person name="Mitchell T.K."/>
            <person name="Orbach M.J."/>
            <person name="Thon M."/>
            <person name="Kulkarni R."/>
            <person name="Xu J.R."/>
            <person name="Pan H."/>
            <person name="Read N.D."/>
            <person name="Lee Y.H."/>
            <person name="Carbone I."/>
            <person name="Brown D."/>
            <person name="Oh Y.Y."/>
            <person name="Donofrio N."/>
            <person name="Jeong J.S."/>
            <person name="Soanes D.M."/>
            <person name="Djonovic S."/>
            <person name="Kolomiets E."/>
            <person name="Rehmeyer C."/>
            <person name="Li W."/>
            <person name="Harding M."/>
            <person name="Kim S."/>
            <person name="Lebrun M.H."/>
            <person name="Bohnert H."/>
            <person name="Coughlan S."/>
            <person name="Butler J."/>
            <person name="Calvo S."/>
            <person name="Ma L.J."/>
            <person name="Nicol R."/>
            <person name="Purcell S."/>
            <person name="Nusbaum C."/>
            <person name="Galagan J.E."/>
            <person name="Birren B.W."/>
        </authorList>
    </citation>
    <scope>NUCLEOTIDE SEQUENCE [LARGE SCALE GENOMIC DNA]</scope>
    <source>
        <strain evidence="3">70-15 / ATCC MYA-4617 / FGSC 8958</strain>
    </source>
</reference>
<dbReference type="VEuPathDB" id="FungiDB:MGG_04394"/>
<dbReference type="InParanoid" id="G4MKM7"/>
<dbReference type="HOGENOM" id="CLU_824049_0_0_1"/>
<dbReference type="OrthoDB" id="5979581at2759"/>
<keyword evidence="3" id="KW-1185">Reference proteome</keyword>
<feature type="region of interest" description="Disordered" evidence="1">
    <location>
        <begin position="274"/>
        <end position="297"/>
    </location>
</feature>
<name>G4MKM7_PYRO7</name>